<dbReference type="PROSITE" id="PS50977">
    <property type="entry name" value="HTH_TETR_2"/>
    <property type="match status" value="1"/>
</dbReference>
<dbReference type="Gene3D" id="1.10.357.10">
    <property type="entry name" value="Tetracycline Repressor, domain 2"/>
    <property type="match status" value="1"/>
</dbReference>
<dbReference type="GO" id="GO:0003700">
    <property type="term" value="F:DNA-binding transcription factor activity"/>
    <property type="evidence" value="ECO:0007669"/>
    <property type="project" value="TreeGrafter"/>
</dbReference>
<accession>A0A418ZW72</accession>
<dbReference type="RefSeq" id="WP_119900682.1">
    <property type="nucleotide sequence ID" value="NZ_QNRC01000042.1"/>
</dbReference>
<dbReference type="Pfam" id="PF00440">
    <property type="entry name" value="TetR_N"/>
    <property type="match status" value="1"/>
</dbReference>
<dbReference type="PRINTS" id="PR00455">
    <property type="entry name" value="HTHTETR"/>
</dbReference>
<keyword evidence="3 5" id="KW-0238">DNA-binding</keyword>
<dbReference type="InterPro" id="IPR039538">
    <property type="entry name" value="BetI_C"/>
</dbReference>
<comment type="caution">
    <text evidence="7">The sequence shown here is derived from an EMBL/GenBank/DDBJ whole genome shotgun (WGS) entry which is preliminary data.</text>
</comment>
<dbReference type="PROSITE" id="PS01081">
    <property type="entry name" value="HTH_TETR_1"/>
    <property type="match status" value="1"/>
</dbReference>
<evidence type="ECO:0000256" key="1">
    <source>
        <dbReference type="ARBA" id="ARBA00022491"/>
    </source>
</evidence>
<reference evidence="8" key="1">
    <citation type="submission" date="2018-09" db="EMBL/GenBank/DDBJ databases">
        <title>Paracoccus onubensis nov. sp. a moderate halophilic bacterium isolated from Gruta de las Maravillas (Aracena, Spain).</title>
        <authorList>
            <person name="Jurado V."/>
            <person name="Gutierrez-Patricio S."/>
            <person name="Gonzalez-Pimentel J.L."/>
            <person name="Miller A.Z."/>
            <person name="Laiz L."/>
            <person name="Saiz-Jimenez C."/>
        </authorList>
    </citation>
    <scope>NUCLEOTIDE SEQUENCE [LARGE SCALE GENOMIC DNA]</scope>
    <source>
        <strain evidence="8">DSM 26381</strain>
    </source>
</reference>
<sequence length="201" mass="22434">MARKVDPEKHEEKRLELLEAAHRCFLREGLRGASTAMICKEAGISPGHLYHYFPSKVVIVEAMAEDYLRRLHGYFADRPEGADTSTVLLSEIWSMQGWGDVDHCRILFELLAEAGRNPRIRAILRENTRGVRAVLSQTLRAGQAKGEVDAGLEPDQVAAMLIAVVDAAPMLPLMVEGLDFAASRDLLTLMVRRFLAPQREV</sequence>
<evidence type="ECO:0000256" key="2">
    <source>
        <dbReference type="ARBA" id="ARBA00023015"/>
    </source>
</evidence>
<dbReference type="EMBL" id="QZEW01000128">
    <property type="protein sequence ID" value="RJL04746.1"/>
    <property type="molecule type" value="Genomic_DNA"/>
</dbReference>
<dbReference type="InterPro" id="IPR001647">
    <property type="entry name" value="HTH_TetR"/>
</dbReference>
<feature type="domain" description="HTH tetR-type" evidence="6">
    <location>
        <begin position="11"/>
        <end position="71"/>
    </location>
</feature>
<dbReference type="AlphaFoldDB" id="A0A418ZW72"/>
<evidence type="ECO:0000256" key="4">
    <source>
        <dbReference type="ARBA" id="ARBA00023163"/>
    </source>
</evidence>
<evidence type="ECO:0000256" key="5">
    <source>
        <dbReference type="PROSITE-ProRule" id="PRU00335"/>
    </source>
</evidence>
<dbReference type="SUPFAM" id="SSF46689">
    <property type="entry name" value="Homeodomain-like"/>
    <property type="match status" value="1"/>
</dbReference>
<protein>
    <submittedName>
        <fullName evidence="7">TetR/AcrR family transcriptional regulator</fullName>
    </submittedName>
</protein>
<keyword evidence="1" id="KW-0678">Repressor</keyword>
<name>A0A418ZW72_9RHOB</name>
<dbReference type="PANTHER" id="PTHR30055:SF226">
    <property type="entry name" value="HTH-TYPE TRANSCRIPTIONAL REGULATOR PKSA"/>
    <property type="match status" value="1"/>
</dbReference>
<dbReference type="Proteomes" id="UP000283587">
    <property type="component" value="Unassembled WGS sequence"/>
</dbReference>
<dbReference type="InterPro" id="IPR050109">
    <property type="entry name" value="HTH-type_TetR-like_transc_reg"/>
</dbReference>
<evidence type="ECO:0000313" key="8">
    <source>
        <dbReference type="Proteomes" id="UP000283587"/>
    </source>
</evidence>
<feature type="DNA-binding region" description="H-T-H motif" evidence="5">
    <location>
        <begin position="34"/>
        <end position="53"/>
    </location>
</feature>
<dbReference type="InterPro" id="IPR009057">
    <property type="entry name" value="Homeodomain-like_sf"/>
</dbReference>
<keyword evidence="4" id="KW-0804">Transcription</keyword>
<keyword evidence="2" id="KW-0805">Transcription regulation</keyword>
<dbReference type="PANTHER" id="PTHR30055">
    <property type="entry name" value="HTH-TYPE TRANSCRIPTIONAL REGULATOR RUTR"/>
    <property type="match status" value="1"/>
</dbReference>
<dbReference type="SUPFAM" id="SSF48498">
    <property type="entry name" value="Tetracyclin repressor-like, C-terminal domain"/>
    <property type="match status" value="1"/>
</dbReference>
<evidence type="ECO:0000256" key="3">
    <source>
        <dbReference type="ARBA" id="ARBA00023125"/>
    </source>
</evidence>
<dbReference type="InterPro" id="IPR023772">
    <property type="entry name" value="DNA-bd_HTH_TetR-type_CS"/>
</dbReference>
<dbReference type="OrthoDB" id="9808189at2"/>
<gene>
    <name evidence="7" type="ORF">D3P05_20720</name>
</gene>
<keyword evidence="8" id="KW-1185">Reference proteome</keyword>
<dbReference type="Pfam" id="PF13977">
    <property type="entry name" value="TetR_C_6"/>
    <property type="match status" value="1"/>
</dbReference>
<dbReference type="GO" id="GO:0000976">
    <property type="term" value="F:transcription cis-regulatory region binding"/>
    <property type="evidence" value="ECO:0007669"/>
    <property type="project" value="TreeGrafter"/>
</dbReference>
<proteinExistence type="predicted"/>
<evidence type="ECO:0000313" key="7">
    <source>
        <dbReference type="EMBL" id="RJL04746.1"/>
    </source>
</evidence>
<dbReference type="InterPro" id="IPR036271">
    <property type="entry name" value="Tet_transcr_reg_TetR-rel_C_sf"/>
</dbReference>
<organism evidence="7 8">
    <name type="scientific">Paracoccus siganidrum</name>
    <dbReference type="NCBI Taxonomy" id="1276757"/>
    <lineage>
        <taxon>Bacteria</taxon>
        <taxon>Pseudomonadati</taxon>
        <taxon>Pseudomonadota</taxon>
        <taxon>Alphaproteobacteria</taxon>
        <taxon>Rhodobacterales</taxon>
        <taxon>Paracoccaceae</taxon>
        <taxon>Paracoccus</taxon>
    </lineage>
</organism>
<evidence type="ECO:0000259" key="6">
    <source>
        <dbReference type="PROSITE" id="PS50977"/>
    </source>
</evidence>